<dbReference type="Proteomes" id="UP001501243">
    <property type="component" value="Unassembled WGS sequence"/>
</dbReference>
<evidence type="ECO:0008006" key="3">
    <source>
        <dbReference type="Google" id="ProtNLM"/>
    </source>
</evidence>
<reference evidence="2" key="1">
    <citation type="journal article" date="2019" name="Int. J. Syst. Evol. Microbiol.">
        <title>The Global Catalogue of Microorganisms (GCM) 10K type strain sequencing project: providing services to taxonomists for standard genome sequencing and annotation.</title>
        <authorList>
            <consortium name="The Broad Institute Genomics Platform"/>
            <consortium name="The Broad Institute Genome Sequencing Center for Infectious Disease"/>
            <person name="Wu L."/>
            <person name="Ma J."/>
        </authorList>
    </citation>
    <scope>NUCLEOTIDE SEQUENCE [LARGE SCALE GENOMIC DNA]</scope>
    <source>
        <strain evidence="2">JCM 17841</strain>
    </source>
</reference>
<comment type="caution">
    <text evidence="1">The sequence shown here is derived from an EMBL/GenBank/DDBJ whole genome shotgun (WGS) entry which is preliminary data.</text>
</comment>
<dbReference type="EMBL" id="BAABGQ010000008">
    <property type="protein sequence ID" value="GAA4504694.1"/>
    <property type="molecule type" value="Genomic_DNA"/>
</dbReference>
<accession>A0ABP8QJY3</accession>
<gene>
    <name evidence="1" type="ORF">GCM10023172_31350</name>
</gene>
<sequence length="139" mass="15602">MLAPSDSTVLLHTAAGRVIAEPARYLRLHWSVQPRVFADTCAMFTTAAHALRQYGWGRILVNQVEMPPFSPQEQLWISQQWLPAAVRESGYRHGAVVVADNVLTRLATAFVTSTPELPLRYRSFSTEEEALAWLLQQPA</sequence>
<dbReference type="RefSeq" id="WP_208131171.1">
    <property type="nucleotide sequence ID" value="NZ_BAABGQ010000008.1"/>
</dbReference>
<evidence type="ECO:0000313" key="2">
    <source>
        <dbReference type="Proteomes" id="UP001501243"/>
    </source>
</evidence>
<protein>
    <recommendedName>
        <fullName evidence="3">STAS/SEC14 domain-containing protein</fullName>
    </recommendedName>
</protein>
<evidence type="ECO:0000313" key="1">
    <source>
        <dbReference type="EMBL" id="GAA4504694.1"/>
    </source>
</evidence>
<organism evidence="1 2">
    <name type="scientific">Hymenobacter ginsengisoli</name>
    <dbReference type="NCBI Taxonomy" id="1051626"/>
    <lineage>
        <taxon>Bacteria</taxon>
        <taxon>Pseudomonadati</taxon>
        <taxon>Bacteroidota</taxon>
        <taxon>Cytophagia</taxon>
        <taxon>Cytophagales</taxon>
        <taxon>Hymenobacteraceae</taxon>
        <taxon>Hymenobacter</taxon>
    </lineage>
</organism>
<keyword evidence="2" id="KW-1185">Reference proteome</keyword>
<proteinExistence type="predicted"/>
<name>A0ABP8QJY3_9BACT</name>